<gene>
    <name evidence="1" type="ORF">SIL87_03375</name>
</gene>
<dbReference type="EMBL" id="JAWXYB010000018">
    <property type="protein sequence ID" value="MDX5929800.1"/>
    <property type="molecule type" value="Genomic_DNA"/>
</dbReference>
<proteinExistence type="predicted"/>
<keyword evidence="2" id="KW-1185">Reference proteome</keyword>
<reference evidence="1 2" key="1">
    <citation type="submission" date="2023-11" db="EMBL/GenBank/DDBJ databases">
        <title>MicrobeMod: A computational toolkit for identifying prokaryotic methylation and restriction-modification with nanopore sequencing.</title>
        <authorList>
            <person name="Crits-Christoph A."/>
            <person name="Kang S.C."/>
            <person name="Lee H."/>
            <person name="Ostrov N."/>
        </authorList>
    </citation>
    <scope>NUCLEOTIDE SEQUENCE [LARGE SCALE GENOMIC DNA]</scope>
    <source>
        <strain evidence="1 2">DSMZ 700</strain>
    </source>
</reference>
<dbReference type="InterPro" id="IPR043519">
    <property type="entry name" value="NT_sf"/>
</dbReference>
<name>A0AAW9DLD1_ACIAO</name>
<evidence type="ECO:0000313" key="1">
    <source>
        <dbReference type="EMBL" id="MDX5929800.1"/>
    </source>
</evidence>
<dbReference type="RefSeq" id="WP_319612792.1">
    <property type="nucleotide sequence ID" value="NZ_JAWXYB010000018.1"/>
</dbReference>
<dbReference type="AlphaFoldDB" id="A0AAW9DLD1"/>
<dbReference type="PANTHER" id="PTHR34822">
    <property type="entry name" value="GRPB DOMAIN PROTEIN (AFU_ORTHOLOGUE AFUA_1G01530)"/>
    <property type="match status" value="1"/>
</dbReference>
<sequence>MQIVIVPPQASWTADFTSLKPGLLRAAPVASYIHHIGSTAVLGLPAKDVIDIQVTVEDLDQVEDAAFEREGFQSTSILKDHCPPGLELSERDLRKRFYRGRGRAANIHVREKGCFNQRFALVCRDFLRARPVAAAAYGLIKQRLAERFPVDVDAYYDIKDPVFDIIVEGANAWAQVTGWSEPTAD</sequence>
<dbReference type="Gene3D" id="3.30.460.10">
    <property type="entry name" value="Beta Polymerase, domain 2"/>
    <property type="match status" value="1"/>
</dbReference>
<evidence type="ECO:0000313" key="2">
    <source>
        <dbReference type="Proteomes" id="UP001279553"/>
    </source>
</evidence>
<accession>A0AAW9DLD1</accession>
<organism evidence="1 2">
    <name type="scientific">Acidiphilium acidophilum</name>
    <name type="common">Thiobacillus acidophilus</name>
    <dbReference type="NCBI Taxonomy" id="76588"/>
    <lineage>
        <taxon>Bacteria</taxon>
        <taxon>Pseudomonadati</taxon>
        <taxon>Pseudomonadota</taxon>
        <taxon>Alphaproteobacteria</taxon>
        <taxon>Acetobacterales</taxon>
        <taxon>Acidocellaceae</taxon>
        <taxon>Acidiphilium</taxon>
    </lineage>
</organism>
<dbReference type="PANTHER" id="PTHR34822:SF1">
    <property type="entry name" value="GRPB FAMILY PROTEIN"/>
    <property type="match status" value="1"/>
</dbReference>
<comment type="caution">
    <text evidence="1">The sequence shown here is derived from an EMBL/GenBank/DDBJ whole genome shotgun (WGS) entry which is preliminary data.</text>
</comment>
<dbReference type="Pfam" id="PF04229">
    <property type="entry name" value="GrpB"/>
    <property type="match status" value="1"/>
</dbReference>
<dbReference type="Proteomes" id="UP001279553">
    <property type="component" value="Unassembled WGS sequence"/>
</dbReference>
<dbReference type="InterPro" id="IPR007344">
    <property type="entry name" value="GrpB/CoaE"/>
</dbReference>
<protein>
    <submittedName>
        <fullName evidence="1">GrpB family protein</fullName>
    </submittedName>
</protein>
<dbReference type="SUPFAM" id="SSF81301">
    <property type="entry name" value="Nucleotidyltransferase"/>
    <property type="match status" value="1"/>
</dbReference>